<keyword evidence="7" id="KW-1185">Reference proteome</keyword>
<evidence type="ECO:0000313" key="6">
    <source>
        <dbReference type="EMBL" id="QQD18863.1"/>
    </source>
</evidence>
<feature type="domain" description="Rieske" evidence="5">
    <location>
        <begin position="2"/>
        <end position="103"/>
    </location>
</feature>
<evidence type="ECO:0000256" key="1">
    <source>
        <dbReference type="ARBA" id="ARBA00022714"/>
    </source>
</evidence>
<dbReference type="InterPro" id="IPR036922">
    <property type="entry name" value="Rieske_2Fe-2S_sf"/>
</dbReference>
<protein>
    <submittedName>
        <fullName evidence="6">Rieske 2Fe-2S domain-containing protein</fullName>
    </submittedName>
</protein>
<dbReference type="PANTHER" id="PTHR40261:SF1">
    <property type="entry name" value="RIESKE DOMAIN-CONTAINING PROTEIN"/>
    <property type="match status" value="1"/>
</dbReference>
<name>A0A7T4UR51_9GAMM</name>
<evidence type="ECO:0000256" key="3">
    <source>
        <dbReference type="ARBA" id="ARBA00023004"/>
    </source>
</evidence>
<dbReference type="RefSeq" id="WP_198570349.1">
    <property type="nucleotide sequence ID" value="NZ_CP066167.1"/>
</dbReference>
<dbReference type="Gene3D" id="2.102.10.10">
    <property type="entry name" value="Rieske [2Fe-2S] iron-sulphur domain"/>
    <property type="match status" value="1"/>
</dbReference>
<dbReference type="GO" id="GO:0051537">
    <property type="term" value="F:2 iron, 2 sulfur cluster binding"/>
    <property type="evidence" value="ECO:0007669"/>
    <property type="project" value="UniProtKB-KW"/>
</dbReference>
<organism evidence="6 7">
    <name type="scientific">Spongiibacter nanhainus</name>
    <dbReference type="NCBI Taxonomy" id="2794344"/>
    <lineage>
        <taxon>Bacteria</taxon>
        <taxon>Pseudomonadati</taxon>
        <taxon>Pseudomonadota</taxon>
        <taxon>Gammaproteobacteria</taxon>
        <taxon>Cellvibrionales</taxon>
        <taxon>Spongiibacteraceae</taxon>
        <taxon>Spongiibacter</taxon>
    </lineage>
</organism>
<sequence length="105" mass="11796">MTPICMFDEISDPGSKAIRHDDQSLFAVRWRDQVYLYRNRCPHRGIELQWQPDQFLDDSQSLIQCATHGALFLIESGECVSGPCAGDKLESVACSVAEGTVYLEE</sequence>
<gene>
    <name evidence="6" type="ORF">I6N98_03075</name>
</gene>
<dbReference type="GO" id="GO:0046872">
    <property type="term" value="F:metal ion binding"/>
    <property type="evidence" value="ECO:0007669"/>
    <property type="project" value="UniProtKB-KW"/>
</dbReference>
<reference evidence="6 7" key="1">
    <citation type="submission" date="2020-12" db="EMBL/GenBank/DDBJ databases">
        <authorList>
            <person name="Shan Y."/>
        </authorList>
    </citation>
    <scope>NUCLEOTIDE SEQUENCE [LARGE SCALE GENOMIC DNA]</scope>
    <source>
        <strain evidence="7">csc3.9</strain>
    </source>
</reference>
<keyword evidence="1" id="KW-0001">2Fe-2S</keyword>
<proteinExistence type="predicted"/>
<evidence type="ECO:0000256" key="2">
    <source>
        <dbReference type="ARBA" id="ARBA00022723"/>
    </source>
</evidence>
<dbReference type="Pfam" id="PF00355">
    <property type="entry name" value="Rieske"/>
    <property type="match status" value="1"/>
</dbReference>
<dbReference type="Proteomes" id="UP000596063">
    <property type="component" value="Chromosome"/>
</dbReference>
<dbReference type="KEGG" id="snan:I6N98_03075"/>
<dbReference type="AlphaFoldDB" id="A0A7T4UR51"/>
<dbReference type="EMBL" id="CP066167">
    <property type="protein sequence ID" value="QQD18863.1"/>
    <property type="molecule type" value="Genomic_DNA"/>
</dbReference>
<dbReference type="PANTHER" id="PTHR40261">
    <property type="match status" value="1"/>
</dbReference>
<evidence type="ECO:0000313" key="7">
    <source>
        <dbReference type="Proteomes" id="UP000596063"/>
    </source>
</evidence>
<evidence type="ECO:0000259" key="5">
    <source>
        <dbReference type="PROSITE" id="PS51296"/>
    </source>
</evidence>
<accession>A0A7T4UR51</accession>
<dbReference type="CDD" id="cd03467">
    <property type="entry name" value="Rieske"/>
    <property type="match status" value="1"/>
</dbReference>
<dbReference type="InterPro" id="IPR017941">
    <property type="entry name" value="Rieske_2Fe-2S"/>
</dbReference>
<dbReference type="PROSITE" id="PS51296">
    <property type="entry name" value="RIESKE"/>
    <property type="match status" value="1"/>
</dbReference>
<evidence type="ECO:0000256" key="4">
    <source>
        <dbReference type="ARBA" id="ARBA00023014"/>
    </source>
</evidence>
<keyword evidence="2" id="KW-0479">Metal-binding</keyword>
<keyword evidence="3" id="KW-0408">Iron</keyword>
<dbReference type="SUPFAM" id="SSF50022">
    <property type="entry name" value="ISP domain"/>
    <property type="match status" value="1"/>
</dbReference>
<keyword evidence="4" id="KW-0411">Iron-sulfur</keyword>